<dbReference type="GO" id="GO:0016853">
    <property type="term" value="F:isomerase activity"/>
    <property type="evidence" value="ECO:0007669"/>
    <property type="project" value="UniProtKB-KW"/>
</dbReference>
<dbReference type="GO" id="GO:0046872">
    <property type="term" value="F:metal ion binding"/>
    <property type="evidence" value="ECO:0007669"/>
    <property type="project" value="UniProtKB-KW"/>
</dbReference>
<dbReference type="STRING" id="1619308.B5808_02235"/>
<evidence type="ECO:0000256" key="2">
    <source>
        <dbReference type="ARBA" id="ARBA00022723"/>
    </source>
</evidence>
<keyword evidence="3" id="KW-0413">Isomerase</keyword>
<dbReference type="PANTHER" id="PTHR42796:SF4">
    <property type="entry name" value="FUMARYLACETOACETATE HYDROLASE DOMAIN-CONTAINING PROTEIN 2A"/>
    <property type="match status" value="1"/>
</dbReference>
<protein>
    <submittedName>
        <fullName evidence="3">2-hydroxyhepta-2,4-diene-1,7-dioate isomerase</fullName>
    </submittedName>
</protein>
<dbReference type="Gene3D" id="3.90.850.10">
    <property type="entry name" value="Fumarylacetoacetase-like, C-terminal domain"/>
    <property type="match status" value="1"/>
</dbReference>
<name>A0A1X9LG34_9MICO</name>
<dbReference type="EMBL" id="CP020715">
    <property type="protein sequence ID" value="ARJ04176.1"/>
    <property type="molecule type" value="Genomic_DNA"/>
</dbReference>
<dbReference type="SUPFAM" id="SSF56529">
    <property type="entry name" value="FAH"/>
    <property type="match status" value="1"/>
</dbReference>
<keyword evidence="4" id="KW-1185">Reference proteome</keyword>
<dbReference type="GO" id="GO:0019752">
    <property type="term" value="P:carboxylic acid metabolic process"/>
    <property type="evidence" value="ECO:0007669"/>
    <property type="project" value="UniProtKB-ARBA"/>
</dbReference>
<dbReference type="RefSeq" id="WP_085018056.1">
    <property type="nucleotide sequence ID" value="NZ_BMHD01000001.1"/>
</dbReference>
<accession>A0A1X9LG34</accession>
<reference evidence="3 4" key="1">
    <citation type="submission" date="2017-04" db="EMBL/GenBank/DDBJ databases">
        <authorList>
            <person name="Afonso C.L."/>
            <person name="Miller P.J."/>
            <person name="Scott M.A."/>
            <person name="Spackman E."/>
            <person name="Goraichik I."/>
            <person name="Dimitrov K.M."/>
            <person name="Suarez D.L."/>
            <person name="Swayne D.E."/>
        </authorList>
    </citation>
    <scope>NUCLEOTIDE SEQUENCE [LARGE SCALE GENOMIC DNA]</scope>
    <source>
        <strain evidence="4">XA(T)</strain>
    </source>
</reference>
<organism evidence="3 4">
    <name type="scientific">Cnuibacter physcomitrellae</name>
    <dbReference type="NCBI Taxonomy" id="1619308"/>
    <lineage>
        <taxon>Bacteria</taxon>
        <taxon>Bacillati</taxon>
        <taxon>Actinomycetota</taxon>
        <taxon>Actinomycetes</taxon>
        <taxon>Micrococcales</taxon>
        <taxon>Microbacteriaceae</taxon>
        <taxon>Cnuibacter</taxon>
    </lineage>
</organism>
<evidence type="ECO:0000256" key="1">
    <source>
        <dbReference type="ARBA" id="ARBA00010211"/>
    </source>
</evidence>
<dbReference type="AlphaFoldDB" id="A0A1X9LG34"/>
<dbReference type="KEGG" id="cphy:B5808_02235"/>
<evidence type="ECO:0000313" key="3">
    <source>
        <dbReference type="EMBL" id="ARJ04176.1"/>
    </source>
</evidence>
<dbReference type="Pfam" id="PF01557">
    <property type="entry name" value="FAA_hydrolase"/>
    <property type="match status" value="1"/>
</dbReference>
<sequence length="274" mass="29745">MAYVSYIVDGLWHVGVLDGDGIIPLEGVEAIGPDTGIDELAAAPRRDDLRTGRDQVELLPSSPRPNKIFCVGLNYSSHIEETKRDLPTYPVLFPKFASNLVSADAPIVAPPESTQVDYEGELAVIIGRAGRRIRREDALDHVLGYSVANDVTMRDYQYKTHQWTQGKAWDSSTPLGPVVVTPDEVDLTAAGIRTTLNDEVVQDSDLSKLIFDIPTLIATVSEFTVLEPGDVILTGTPGGVGYRRDPQLFLHPGDRVSVEIEGVGRIDSVVVADA</sequence>
<evidence type="ECO:0000313" key="4">
    <source>
        <dbReference type="Proteomes" id="UP000192775"/>
    </source>
</evidence>
<keyword evidence="2" id="KW-0479">Metal-binding</keyword>
<dbReference type="FunFam" id="3.90.850.10:FF:000002">
    <property type="entry name" value="2-hydroxyhepta-2,4-diene-1,7-dioate isomerase"/>
    <property type="match status" value="1"/>
</dbReference>
<dbReference type="InterPro" id="IPR036663">
    <property type="entry name" value="Fumarylacetoacetase_C_sf"/>
</dbReference>
<dbReference type="Proteomes" id="UP000192775">
    <property type="component" value="Chromosome"/>
</dbReference>
<dbReference type="PANTHER" id="PTHR42796">
    <property type="entry name" value="FUMARYLACETOACETATE HYDROLASE DOMAIN-CONTAINING PROTEIN 2A-RELATED"/>
    <property type="match status" value="1"/>
</dbReference>
<comment type="similarity">
    <text evidence="1">Belongs to the FAH family.</text>
</comment>
<dbReference type="InterPro" id="IPR051121">
    <property type="entry name" value="FAH"/>
</dbReference>
<dbReference type="InterPro" id="IPR011234">
    <property type="entry name" value="Fumarylacetoacetase-like_C"/>
</dbReference>
<gene>
    <name evidence="3" type="ORF">B5808_02235</name>
</gene>
<proteinExistence type="inferred from homology"/>